<evidence type="ECO:0000259" key="7">
    <source>
        <dbReference type="Pfam" id="PF16198"/>
    </source>
</evidence>
<dbReference type="InterPro" id="IPR014780">
    <property type="entry name" value="tRNA_psdUridine_synth_TruB"/>
</dbReference>
<feature type="domain" description="Pseudouridine synthase II N-terminal" evidence="6">
    <location>
        <begin position="32"/>
        <end position="180"/>
    </location>
</feature>
<dbReference type="EC" id="5.4.99.25" evidence="5"/>
<dbReference type="RefSeq" id="WP_211936894.1">
    <property type="nucleotide sequence ID" value="NZ_CP073078.1"/>
</dbReference>
<reference evidence="8" key="1">
    <citation type="submission" date="2021-04" db="EMBL/GenBank/DDBJ databases">
        <title>The complete genome sequence of Caulobacter sp. S6.</title>
        <authorList>
            <person name="Tang Y."/>
            <person name="Ouyang W."/>
            <person name="Liu Q."/>
            <person name="Huang B."/>
            <person name="Guo Z."/>
            <person name="Lei P."/>
        </authorList>
    </citation>
    <scope>NUCLEOTIDE SEQUENCE</scope>
    <source>
        <strain evidence="8">S6</strain>
    </source>
</reference>
<feature type="active site" description="Nucleophile" evidence="5">
    <location>
        <position position="47"/>
    </location>
</feature>
<dbReference type="GO" id="GO:1990481">
    <property type="term" value="P:mRNA pseudouridine synthesis"/>
    <property type="evidence" value="ECO:0007669"/>
    <property type="project" value="TreeGrafter"/>
</dbReference>
<dbReference type="Proteomes" id="UP000676409">
    <property type="component" value="Chromosome"/>
</dbReference>
<dbReference type="HAMAP" id="MF_01080">
    <property type="entry name" value="TruB_bact"/>
    <property type="match status" value="1"/>
</dbReference>
<dbReference type="PANTHER" id="PTHR13767">
    <property type="entry name" value="TRNA-PSEUDOURIDINE SYNTHASE"/>
    <property type="match status" value="1"/>
</dbReference>
<protein>
    <recommendedName>
        <fullName evidence="5">tRNA pseudouridine synthase B</fullName>
        <ecNumber evidence="5">5.4.99.25</ecNumber>
    </recommendedName>
    <alternativeName>
        <fullName evidence="5">tRNA pseudouridine(55) synthase</fullName>
        <shortName evidence="5">Psi55 synthase</shortName>
    </alternativeName>
    <alternativeName>
        <fullName evidence="5">tRNA pseudouridylate synthase</fullName>
    </alternativeName>
    <alternativeName>
        <fullName evidence="5">tRNA-uridine isomerase</fullName>
    </alternativeName>
</protein>
<dbReference type="InterPro" id="IPR002501">
    <property type="entry name" value="PsdUridine_synth_N"/>
</dbReference>
<keyword evidence="3 5" id="KW-0819">tRNA processing</keyword>
<evidence type="ECO:0000259" key="6">
    <source>
        <dbReference type="Pfam" id="PF01509"/>
    </source>
</evidence>
<dbReference type="SUPFAM" id="SSF55120">
    <property type="entry name" value="Pseudouridine synthase"/>
    <property type="match status" value="1"/>
</dbReference>
<dbReference type="EMBL" id="CP073078">
    <property type="protein sequence ID" value="QUD86842.1"/>
    <property type="molecule type" value="Genomic_DNA"/>
</dbReference>
<gene>
    <name evidence="5 8" type="primary">truB</name>
    <name evidence="8" type="ORF">KCG34_17415</name>
</gene>
<keyword evidence="9" id="KW-1185">Reference proteome</keyword>
<evidence type="ECO:0000256" key="3">
    <source>
        <dbReference type="ARBA" id="ARBA00022694"/>
    </source>
</evidence>
<dbReference type="NCBIfam" id="TIGR00431">
    <property type="entry name" value="TruB"/>
    <property type="match status" value="1"/>
</dbReference>
<dbReference type="GO" id="GO:0031119">
    <property type="term" value="P:tRNA pseudouridine synthesis"/>
    <property type="evidence" value="ECO:0007669"/>
    <property type="project" value="UniProtKB-UniRule"/>
</dbReference>
<evidence type="ECO:0000313" key="8">
    <source>
        <dbReference type="EMBL" id="QUD86842.1"/>
    </source>
</evidence>
<comment type="catalytic activity">
    <reaction evidence="1 5">
        <text>uridine(55) in tRNA = pseudouridine(55) in tRNA</text>
        <dbReference type="Rhea" id="RHEA:42532"/>
        <dbReference type="Rhea" id="RHEA-COMP:10101"/>
        <dbReference type="Rhea" id="RHEA-COMP:10102"/>
        <dbReference type="ChEBI" id="CHEBI:65314"/>
        <dbReference type="ChEBI" id="CHEBI:65315"/>
        <dbReference type="EC" id="5.4.99.25"/>
    </reaction>
</comment>
<dbReference type="PANTHER" id="PTHR13767:SF2">
    <property type="entry name" value="PSEUDOURIDYLATE SYNTHASE TRUB1"/>
    <property type="match status" value="1"/>
</dbReference>
<proteinExistence type="inferred from homology"/>
<name>A0A975FXN9_9CAUL</name>
<dbReference type="KEGG" id="caul:KCG34_17415"/>
<keyword evidence="4 5" id="KW-0413">Isomerase</keyword>
<evidence type="ECO:0000313" key="9">
    <source>
        <dbReference type="Proteomes" id="UP000676409"/>
    </source>
</evidence>
<dbReference type="Pfam" id="PF16198">
    <property type="entry name" value="TruB_C_2"/>
    <property type="match status" value="1"/>
</dbReference>
<sequence>MGRRRKGDAVHGWVVLDKPLNLGSTQAVSRVRRAFNAQKAGHAGTLDPLATGVLPIALGEATKTVPYLVEADKTYAFTIAWGATTTTFDREGEITARSDVRPAPEAAAEALKAFVGEIEQVPPAYSAIKIDGERAYDLAREGVEVELAPRKVVIHSARVTGAPDAEHLDIEIDCGKGTYVRALARDLAIAVGACGHVSALRRLRVGAFRAEDSVTLEKLEDLCHTGRASEVLLPVETALDDIPVMAVTAEDAFRLSQGRPIVLLPRQVETLKARLADPSGNGFASRTVLATHGGSAVSICEMRAGQLSPTRVFNL</sequence>
<evidence type="ECO:0000256" key="5">
    <source>
        <dbReference type="HAMAP-Rule" id="MF_01080"/>
    </source>
</evidence>
<dbReference type="GO" id="GO:0160148">
    <property type="term" value="F:tRNA pseudouridine(55) synthase activity"/>
    <property type="evidence" value="ECO:0007669"/>
    <property type="project" value="UniProtKB-EC"/>
</dbReference>
<dbReference type="InterPro" id="IPR020103">
    <property type="entry name" value="PsdUridine_synth_cat_dom_sf"/>
</dbReference>
<comment type="similarity">
    <text evidence="2 5">Belongs to the pseudouridine synthase TruB family. Type 1 subfamily.</text>
</comment>
<dbReference type="InterPro" id="IPR032819">
    <property type="entry name" value="TruB_C"/>
</dbReference>
<comment type="function">
    <text evidence="5">Responsible for synthesis of pseudouridine from uracil-55 in the psi GC loop of transfer RNAs.</text>
</comment>
<organism evidence="8 9">
    <name type="scientific">Phenylobacterium montanum</name>
    <dbReference type="NCBI Taxonomy" id="2823693"/>
    <lineage>
        <taxon>Bacteria</taxon>
        <taxon>Pseudomonadati</taxon>
        <taxon>Pseudomonadota</taxon>
        <taxon>Alphaproteobacteria</taxon>
        <taxon>Caulobacterales</taxon>
        <taxon>Caulobacteraceae</taxon>
        <taxon>Phenylobacterium</taxon>
    </lineage>
</organism>
<dbReference type="Gene3D" id="3.30.2350.10">
    <property type="entry name" value="Pseudouridine synthase"/>
    <property type="match status" value="1"/>
</dbReference>
<dbReference type="Pfam" id="PF01509">
    <property type="entry name" value="TruB_N"/>
    <property type="match status" value="1"/>
</dbReference>
<evidence type="ECO:0000256" key="1">
    <source>
        <dbReference type="ARBA" id="ARBA00000385"/>
    </source>
</evidence>
<evidence type="ECO:0000256" key="2">
    <source>
        <dbReference type="ARBA" id="ARBA00005642"/>
    </source>
</evidence>
<accession>A0A975FXN9</accession>
<dbReference type="AlphaFoldDB" id="A0A975FXN9"/>
<evidence type="ECO:0000256" key="4">
    <source>
        <dbReference type="ARBA" id="ARBA00023235"/>
    </source>
</evidence>
<dbReference type="CDD" id="cd02573">
    <property type="entry name" value="PseudoU_synth_EcTruB"/>
    <property type="match status" value="1"/>
</dbReference>
<feature type="domain" description="tRNA pseudouridylate synthase B C-terminal" evidence="7">
    <location>
        <begin position="181"/>
        <end position="239"/>
    </location>
</feature>
<dbReference type="GO" id="GO:0003723">
    <property type="term" value="F:RNA binding"/>
    <property type="evidence" value="ECO:0007669"/>
    <property type="project" value="InterPro"/>
</dbReference>